<reference evidence="2 3" key="1">
    <citation type="submission" date="2014-01" db="EMBL/GenBank/DDBJ databases">
        <authorList>
            <consortium name="Genome Consortium for Active Teaching"/>
            <person name="Sontag T.C."/>
            <person name="Newman J.D."/>
        </authorList>
    </citation>
    <scope>NUCLEOTIDE SEQUENCE [LARGE SCALE GENOMIC DNA]</scope>
    <source>
        <strain evidence="2 3">DSM 19056</strain>
    </source>
</reference>
<gene>
    <name evidence="2" type="ORF">AP75_08160</name>
</gene>
<reference evidence="2 3" key="2">
    <citation type="submission" date="2017-05" db="EMBL/GenBank/DDBJ databases">
        <title>Genome of Chryseobacterium haifense.</title>
        <authorList>
            <person name="Newman J.D."/>
        </authorList>
    </citation>
    <scope>NUCLEOTIDE SEQUENCE [LARGE SCALE GENOMIC DNA]</scope>
    <source>
        <strain evidence="2 3">DSM 19056</strain>
    </source>
</reference>
<dbReference type="Pfam" id="PF09407">
    <property type="entry name" value="AbiEi_1"/>
    <property type="match status" value="1"/>
</dbReference>
<evidence type="ECO:0000259" key="1">
    <source>
        <dbReference type="Pfam" id="PF09407"/>
    </source>
</evidence>
<protein>
    <recommendedName>
        <fullName evidence="1">AbiEi antitoxin C-terminal domain-containing protein</fullName>
    </recommendedName>
</protein>
<dbReference type="Proteomes" id="UP000197587">
    <property type="component" value="Unassembled WGS sequence"/>
</dbReference>
<evidence type="ECO:0000313" key="3">
    <source>
        <dbReference type="Proteomes" id="UP000197587"/>
    </source>
</evidence>
<dbReference type="AlphaFoldDB" id="A0A2D0A6A9"/>
<organism evidence="2 3">
    <name type="scientific">Kaistella haifensis DSM 19056</name>
    <dbReference type="NCBI Taxonomy" id="1450526"/>
    <lineage>
        <taxon>Bacteria</taxon>
        <taxon>Pseudomonadati</taxon>
        <taxon>Bacteroidota</taxon>
        <taxon>Flavobacteriia</taxon>
        <taxon>Flavobacteriales</taxon>
        <taxon>Weeksellaceae</taxon>
        <taxon>Chryseobacterium group</taxon>
        <taxon>Kaistella</taxon>
    </lineage>
</organism>
<keyword evidence="3" id="KW-1185">Reference proteome</keyword>
<evidence type="ECO:0000313" key="2">
    <source>
        <dbReference type="EMBL" id="OWK98059.1"/>
    </source>
</evidence>
<sequence length="295" mass="33976">MLLLFIIILYLLCATHCVVDGEQSMSKEVANTYNYIDAYLDDVRSRGRFAFTLEELKDIFVNNSDKAILQSLHRLKSKNKIVQVRKGFYTLLPPEYSYQGIIPTNLFIDDMMKAAEKDYYIGVTSAAAIYGASHQQTMETFVITKKPALRSIKNNKVKINFLVKNEWENEDVNHIKTDAGYIKVSSPELTALDLLYYIERIGIDRVLTIIEELREILKPKKLFKTAKRYNQLAAIQRLGFLLENELNDEDLAQSLYPLIENKKGANIPLFPGRNKEGEINNKWRIIKNVTIESDL</sequence>
<dbReference type="EMBL" id="JASZ02000015">
    <property type="protein sequence ID" value="OWK98059.1"/>
    <property type="molecule type" value="Genomic_DNA"/>
</dbReference>
<feature type="domain" description="AbiEi antitoxin C-terminal" evidence="1">
    <location>
        <begin position="102"/>
        <end position="243"/>
    </location>
</feature>
<name>A0A2D0A6A9_9FLAO</name>
<dbReference type="InterPro" id="IPR018547">
    <property type="entry name" value="AbiEi_C"/>
</dbReference>
<accession>A0A2D0A6A9</accession>
<proteinExistence type="predicted"/>
<comment type="caution">
    <text evidence="2">The sequence shown here is derived from an EMBL/GenBank/DDBJ whole genome shotgun (WGS) entry which is preliminary data.</text>
</comment>